<dbReference type="OrthoDB" id="9781069at2"/>
<evidence type="ECO:0000256" key="1">
    <source>
        <dbReference type="SAM" id="Phobius"/>
    </source>
</evidence>
<dbReference type="AlphaFoldDB" id="A0A4Z0BJX8"/>
<dbReference type="Pfam" id="PF05857">
    <property type="entry name" value="TraX"/>
    <property type="match status" value="1"/>
</dbReference>
<dbReference type="RefSeq" id="WP_135250887.1">
    <property type="nucleotide sequence ID" value="NZ_SMLK01000006.1"/>
</dbReference>
<organism evidence="2 3">
    <name type="scientific">Ramlibacter humi</name>
    <dbReference type="NCBI Taxonomy" id="2530451"/>
    <lineage>
        <taxon>Bacteria</taxon>
        <taxon>Pseudomonadati</taxon>
        <taxon>Pseudomonadota</taxon>
        <taxon>Betaproteobacteria</taxon>
        <taxon>Burkholderiales</taxon>
        <taxon>Comamonadaceae</taxon>
        <taxon>Ramlibacter</taxon>
    </lineage>
</organism>
<keyword evidence="3" id="KW-1185">Reference proteome</keyword>
<evidence type="ECO:0000313" key="3">
    <source>
        <dbReference type="Proteomes" id="UP000297839"/>
    </source>
</evidence>
<dbReference type="Proteomes" id="UP000297839">
    <property type="component" value="Unassembled WGS sequence"/>
</dbReference>
<feature type="transmembrane region" description="Helical" evidence="1">
    <location>
        <begin position="46"/>
        <end position="67"/>
    </location>
</feature>
<name>A0A4Z0BJX8_9BURK</name>
<reference evidence="2 3" key="1">
    <citation type="submission" date="2019-03" db="EMBL/GenBank/DDBJ databases">
        <title>Ramlibacter sp. 18x22-1, whole genome shotgun sequence.</title>
        <authorList>
            <person name="Zhang X."/>
            <person name="Feng G."/>
            <person name="Zhu H."/>
        </authorList>
    </citation>
    <scope>NUCLEOTIDE SEQUENCE [LARGE SCALE GENOMIC DNA]</scope>
    <source>
        <strain evidence="2 3">18x22-1</strain>
    </source>
</reference>
<feature type="transmembrane region" description="Helical" evidence="1">
    <location>
        <begin position="216"/>
        <end position="235"/>
    </location>
</feature>
<comment type="caution">
    <text evidence="2">The sequence shown here is derived from an EMBL/GenBank/DDBJ whole genome shotgun (WGS) entry which is preliminary data.</text>
</comment>
<keyword evidence="1" id="KW-0472">Membrane</keyword>
<proteinExistence type="predicted"/>
<keyword evidence="1" id="KW-0812">Transmembrane</keyword>
<gene>
    <name evidence="2" type="ORF">EZ216_16480</name>
</gene>
<dbReference type="InterPro" id="IPR008875">
    <property type="entry name" value="TraX"/>
</dbReference>
<dbReference type="EMBL" id="SMLK01000006">
    <property type="protein sequence ID" value="TFY98198.1"/>
    <property type="molecule type" value="Genomic_DNA"/>
</dbReference>
<feature type="transmembrane region" description="Helical" evidence="1">
    <location>
        <begin position="79"/>
        <end position="97"/>
    </location>
</feature>
<feature type="transmembrane region" description="Helical" evidence="1">
    <location>
        <begin position="166"/>
        <end position="183"/>
    </location>
</feature>
<feature type="transmembrane region" description="Helical" evidence="1">
    <location>
        <begin position="132"/>
        <end position="160"/>
    </location>
</feature>
<keyword evidence="1" id="KW-1133">Transmembrane helix</keyword>
<protein>
    <recommendedName>
        <fullName evidence="4">Conjugal transfer protein TraX</fullName>
    </recommendedName>
</protein>
<feature type="transmembrane region" description="Helical" evidence="1">
    <location>
        <begin position="190"/>
        <end position="210"/>
    </location>
</feature>
<sequence length="236" mass="25136">MVTPALRTAPLGFTDGQLETLKWLALGSMVTDHIGRHLLGMPNESVPFLAGRIAFPLFALVLGLNLARQGDRPARSSRTALRLAAWGLVAVLPSIWARGDPQVVNVLVTLALGAGLCWAVDSPAAVPLRMLACIAMAIASWWCEFGVGGAFLVVAVYLYATRPDPGVALVALLLLFATGLLNQRYAGGPALWATVVAWPIAAAVHELPLSMPRWQLLFYAIYPLHLAAIGALKAWG</sequence>
<evidence type="ECO:0008006" key="4">
    <source>
        <dbReference type="Google" id="ProtNLM"/>
    </source>
</evidence>
<evidence type="ECO:0000313" key="2">
    <source>
        <dbReference type="EMBL" id="TFY98198.1"/>
    </source>
</evidence>
<accession>A0A4Z0BJX8</accession>